<dbReference type="PANTHER" id="PTHR43004:SF19">
    <property type="entry name" value="BINDING MONOOXYGENASE, PUTATIVE (JCVI)-RELATED"/>
    <property type="match status" value="1"/>
</dbReference>
<keyword evidence="5" id="KW-0560">Oxidoreductase</keyword>
<dbReference type="AlphaFoldDB" id="A0A8H1QMH5"/>
<evidence type="ECO:0000256" key="2">
    <source>
        <dbReference type="ARBA" id="ARBA00022630"/>
    </source>
</evidence>
<dbReference type="Gene3D" id="3.30.70.2450">
    <property type="match status" value="1"/>
</dbReference>
<dbReference type="Pfam" id="PF21274">
    <property type="entry name" value="Rng_hyd_C"/>
    <property type="match status" value="1"/>
</dbReference>
<comment type="cofactor">
    <cofactor evidence="1">
        <name>FAD</name>
        <dbReference type="ChEBI" id="CHEBI:57692"/>
    </cofactor>
</comment>
<organism evidence="5 6">
    <name type="scientific">Streptomyces albus</name>
    <dbReference type="NCBI Taxonomy" id="1888"/>
    <lineage>
        <taxon>Bacteria</taxon>
        <taxon>Bacillati</taxon>
        <taxon>Actinomycetota</taxon>
        <taxon>Actinomycetes</taxon>
        <taxon>Kitasatosporales</taxon>
        <taxon>Streptomycetaceae</taxon>
        <taxon>Streptomyces</taxon>
    </lineage>
</organism>
<dbReference type="InterPro" id="IPR050641">
    <property type="entry name" value="RIFMO-like"/>
</dbReference>
<sequence>MGKNVVIVGGGPTGMWLACELRLAGIPTVVLEREPEIDPHSRALTVHPRTIETFALRGAHRDLLAEGGRIPSGHFAVLDDRLDFRALDTDFPFTLALPQARTTKLLQDRAVAAGADVRRGHRVTDCTEHDDGVTVSVEGPDGAYTLDAAYVAGCDGTHSLVRRCAGIDFEGIWFTALGALGDVVLDDPPPGPVTSAWTLRGTLMIVPLPGGLHRIAVHSPEDVRSDWPGELTLDEFRERVRRVTGTDHGMHSPAWLSRFGNTSRLARHYRKGRFLLAGDAAHQHMPAGGVGLNVGVQDAMNLGCKLAATLRGRAPEGLLDTYHAERHPVGADTIEHTQAQTAIMMSFSPQGSALRSLLGKLIAERPQFRDALAERLSGLSVRYSPPGRAHPLAGCRAPNLPLSDSTRLFDLLQDGRPALVDFARADGFRADEAVPAGAARHLTLHRSPGPLPRSRAAWAGVSAVLVRPDGYVGWASDETDAAALAHETRDALAELHGSHPERHHA</sequence>
<dbReference type="GO" id="GO:0071949">
    <property type="term" value="F:FAD binding"/>
    <property type="evidence" value="ECO:0007669"/>
    <property type="project" value="InterPro"/>
</dbReference>
<keyword evidence="3" id="KW-0274">FAD</keyword>
<dbReference type="Pfam" id="PF01494">
    <property type="entry name" value="FAD_binding_3"/>
    <property type="match status" value="1"/>
</dbReference>
<evidence type="ECO:0000313" key="6">
    <source>
        <dbReference type="Proteomes" id="UP000298111"/>
    </source>
</evidence>
<dbReference type="Proteomes" id="UP000298111">
    <property type="component" value="Unassembled WGS sequence"/>
</dbReference>
<dbReference type="InterPro" id="IPR002938">
    <property type="entry name" value="FAD-bd"/>
</dbReference>
<dbReference type="Gene3D" id="3.50.50.60">
    <property type="entry name" value="FAD/NAD(P)-binding domain"/>
    <property type="match status" value="1"/>
</dbReference>
<comment type="caution">
    <text evidence="5">The sequence shown here is derived from an EMBL/GenBank/DDBJ whole genome shotgun (WGS) entry which is preliminary data.</text>
</comment>
<dbReference type="PANTHER" id="PTHR43004">
    <property type="entry name" value="TRK SYSTEM POTASSIUM UPTAKE PROTEIN"/>
    <property type="match status" value="1"/>
</dbReference>
<dbReference type="GO" id="GO:0016709">
    <property type="term" value="F:oxidoreductase activity, acting on paired donors, with incorporation or reduction of molecular oxygen, NAD(P)H as one donor, and incorporation of one atom of oxygen"/>
    <property type="evidence" value="ECO:0007669"/>
    <property type="project" value="UniProtKB-ARBA"/>
</dbReference>
<reference evidence="5 6" key="1">
    <citation type="submission" date="2018-10" db="EMBL/GenBank/DDBJ databases">
        <title>Isolation of pseudouridimycin from Streptomyces albus DSM 40763.</title>
        <authorList>
            <person name="Rosenqvist P."/>
            <person name="Metsae-Ketelae M."/>
            <person name="Virta P."/>
        </authorList>
    </citation>
    <scope>NUCLEOTIDE SEQUENCE [LARGE SCALE GENOMIC DNA]</scope>
    <source>
        <strain evidence="5 6">DSM 40763</strain>
    </source>
</reference>
<name>A0A8H1QMH5_9ACTN</name>
<accession>A0A8H1QMH5</accession>
<gene>
    <name evidence="5" type="ORF">D8771_24090</name>
</gene>
<dbReference type="GeneID" id="75184634"/>
<keyword evidence="2" id="KW-0285">Flavoprotein</keyword>
<evidence type="ECO:0000313" key="5">
    <source>
        <dbReference type="EMBL" id="TGG78790.1"/>
    </source>
</evidence>
<protein>
    <submittedName>
        <fullName evidence="5">Monooxygenase</fullName>
    </submittedName>
</protein>
<evidence type="ECO:0000256" key="3">
    <source>
        <dbReference type="ARBA" id="ARBA00022827"/>
    </source>
</evidence>
<dbReference type="Gene3D" id="3.40.30.120">
    <property type="match status" value="1"/>
</dbReference>
<feature type="domain" description="FAD-binding" evidence="4">
    <location>
        <begin position="4"/>
        <end position="335"/>
    </location>
</feature>
<dbReference type="EMBL" id="RCIY01000085">
    <property type="protein sequence ID" value="TGG78790.1"/>
    <property type="molecule type" value="Genomic_DNA"/>
</dbReference>
<evidence type="ECO:0000256" key="1">
    <source>
        <dbReference type="ARBA" id="ARBA00001974"/>
    </source>
</evidence>
<dbReference type="SUPFAM" id="SSF51905">
    <property type="entry name" value="FAD/NAD(P)-binding domain"/>
    <property type="match status" value="1"/>
</dbReference>
<dbReference type="PRINTS" id="PR00420">
    <property type="entry name" value="RNGMNOXGNASE"/>
</dbReference>
<dbReference type="RefSeq" id="WP_016468024.1">
    <property type="nucleotide sequence ID" value="NZ_BBQG01000043.1"/>
</dbReference>
<proteinExistence type="predicted"/>
<dbReference type="InterPro" id="IPR036188">
    <property type="entry name" value="FAD/NAD-bd_sf"/>
</dbReference>
<keyword evidence="5" id="KW-0503">Monooxygenase</keyword>
<evidence type="ECO:0000259" key="4">
    <source>
        <dbReference type="Pfam" id="PF01494"/>
    </source>
</evidence>
<dbReference type="PROSITE" id="PS51257">
    <property type="entry name" value="PROKAR_LIPOPROTEIN"/>
    <property type="match status" value="1"/>
</dbReference>